<dbReference type="PANTHER" id="PTHR37315">
    <property type="entry name" value="UPF0311 PROTEIN BLR7842"/>
    <property type="match status" value="1"/>
</dbReference>
<accession>A0A327M3L4</accession>
<evidence type="ECO:0000313" key="2">
    <source>
        <dbReference type="EMBL" id="RAI57851.1"/>
    </source>
</evidence>
<evidence type="ECO:0000256" key="1">
    <source>
        <dbReference type="HAMAP-Rule" id="MF_00775"/>
    </source>
</evidence>
<dbReference type="PANTHER" id="PTHR37315:SF1">
    <property type="entry name" value="UPF0311 PROTEIN BLR7842"/>
    <property type="match status" value="1"/>
</dbReference>
<proteinExistence type="inferred from homology"/>
<gene>
    <name evidence="2" type="ORF">DOO78_16520</name>
</gene>
<comment type="caution">
    <text evidence="2">The sequence shown here is derived from an EMBL/GenBank/DDBJ whole genome shotgun (WGS) entry which is preliminary data.</text>
</comment>
<comment type="similarity">
    <text evidence="1">Belongs to the UPF0311 family.</text>
</comment>
<evidence type="ECO:0000313" key="3">
    <source>
        <dbReference type="Proteomes" id="UP000249065"/>
    </source>
</evidence>
<dbReference type="Pfam" id="PF11578">
    <property type="entry name" value="DUF3237"/>
    <property type="match status" value="1"/>
</dbReference>
<organism evidence="2 3">
    <name type="scientific">Roseicella frigidaeris</name>
    <dbReference type="NCBI Taxonomy" id="2230885"/>
    <lineage>
        <taxon>Bacteria</taxon>
        <taxon>Pseudomonadati</taxon>
        <taxon>Pseudomonadota</taxon>
        <taxon>Alphaproteobacteria</taxon>
        <taxon>Acetobacterales</taxon>
        <taxon>Roseomonadaceae</taxon>
        <taxon>Roseicella</taxon>
    </lineage>
</organism>
<reference evidence="3" key="1">
    <citation type="submission" date="2018-06" db="EMBL/GenBank/DDBJ databases">
        <authorList>
            <person name="Khan S.A."/>
        </authorList>
    </citation>
    <scope>NUCLEOTIDE SEQUENCE [LARGE SCALE GENOMIC DNA]</scope>
    <source>
        <strain evidence="3">DB-1506</strain>
    </source>
</reference>
<dbReference type="EMBL" id="QLIX01000013">
    <property type="protein sequence ID" value="RAI57851.1"/>
    <property type="molecule type" value="Genomic_DNA"/>
</dbReference>
<dbReference type="Gene3D" id="2.40.160.20">
    <property type="match status" value="1"/>
</dbReference>
<protein>
    <recommendedName>
        <fullName evidence="1">UPF0311 protein DOO78_16520</fullName>
    </recommendedName>
</protein>
<dbReference type="InterPro" id="IPR020915">
    <property type="entry name" value="UPF0311"/>
</dbReference>
<dbReference type="RefSeq" id="WP_111470968.1">
    <property type="nucleotide sequence ID" value="NZ_QLIX01000013.1"/>
</dbReference>
<dbReference type="AlphaFoldDB" id="A0A327M3L4"/>
<dbReference type="OrthoDB" id="5294829at2"/>
<sequence length="157" mass="17060">MATTPLPLNTEFLFRMALQAGTPQMAAAGPGQELRVIPVTGGSFEGPSLRGEVVPGTTADWLRVEPDGTAHMDVRLVMRTDKGQHFYMHYSGVRTGPPAVLAQLGRGEAVDASAYYFRVAIRFETSEPELTWLNRVLAVGVGQRPPTGPTYDVYAVR</sequence>
<dbReference type="Proteomes" id="UP000249065">
    <property type="component" value="Unassembled WGS sequence"/>
</dbReference>
<keyword evidence="3" id="KW-1185">Reference proteome</keyword>
<dbReference type="HAMAP" id="MF_00775">
    <property type="entry name" value="UPF0311"/>
    <property type="match status" value="1"/>
</dbReference>
<name>A0A327M3L4_9PROT</name>